<organism evidence="8 9">
    <name type="scientific">Photobacterium gaetbulicola</name>
    <dbReference type="NCBI Taxonomy" id="1295392"/>
    <lineage>
        <taxon>Bacteria</taxon>
        <taxon>Pseudomonadati</taxon>
        <taxon>Pseudomonadota</taxon>
        <taxon>Gammaproteobacteria</taxon>
        <taxon>Vibrionales</taxon>
        <taxon>Vibrionaceae</taxon>
        <taxon>Photobacterium</taxon>
    </lineage>
</organism>
<dbReference type="InterPro" id="IPR000890">
    <property type="entry name" value="Aliphatic_acid_kin_short-chain"/>
</dbReference>
<keyword evidence="6" id="KW-0963">Cytoplasm</keyword>
<dbReference type="PROSITE" id="PS01076">
    <property type="entry name" value="ACETATE_KINASE_2"/>
    <property type="match status" value="1"/>
</dbReference>
<feature type="binding site" evidence="6">
    <location>
        <position position="90"/>
    </location>
    <ligand>
        <name>substrate</name>
    </ligand>
</feature>
<keyword evidence="4 6" id="KW-0418">Kinase</keyword>
<comment type="catalytic activity">
    <reaction evidence="6">
        <text>acetate + ATP = acetyl phosphate + ADP</text>
        <dbReference type="Rhea" id="RHEA:11352"/>
        <dbReference type="ChEBI" id="CHEBI:22191"/>
        <dbReference type="ChEBI" id="CHEBI:30089"/>
        <dbReference type="ChEBI" id="CHEBI:30616"/>
        <dbReference type="ChEBI" id="CHEBI:456216"/>
        <dbReference type="EC" id="2.7.2.1"/>
    </reaction>
</comment>
<evidence type="ECO:0000256" key="1">
    <source>
        <dbReference type="ARBA" id="ARBA00008748"/>
    </source>
</evidence>
<comment type="function">
    <text evidence="6">Catalyzes the formation of acetyl phosphate from acetate and ATP. Can also catalyze the reverse reaction.</text>
</comment>
<comment type="subcellular location">
    <subcellularLocation>
        <location evidence="6">Cytoplasm</location>
    </subcellularLocation>
</comment>
<dbReference type="GO" id="GO:0008776">
    <property type="term" value="F:acetate kinase activity"/>
    <property type="evidence" value="ECO:0007669"/>
    <property type="project" value="UniProtKB-UniRule"/>
</dbReference>
<dbReference type="PROSITE" id="PS01075">
    <property type="entry name" value="ACETATE_KINASE_1"/>
    <property type="match status" value="1"/>
</dbReference>
<evidence type="ECO:0000256" key="5">
    <source>
        <dbReference type="ARBA" id="ARBA00022840"/>
    </source>
</evidence>
<feature type="binding site" evidence="6">
    <location>
        <position position="380"/>
    </location>
    <ligand>
        <name>Mg(2+)</name>
        <dbReference type="ChEBI" id="CHEBI:18420"/>
    </ligand>
</feature>
<evidence type="ECO:0000256" key="2">
    <source>
        <dbReference type="ARBA" id="ARBA00022679"/>
    </source>
</evidence>
<dbReference type="EMBL" id="JWLZ01000090">
    <property type="protein sequence ID" value="KHT64398.1"/>
    <property type="molecule type" value="Genomic_DNA"/>
</dbReference>
<comment type="subunit">
    <text evidence="6">Homodimer.</text>
</comment>
<evidence type="ECO:0000313" key="9">
    <source>
        <dbReference type="Proteomes" id="UP000031278"/>
    </source>
</evidence>
<reference evidence="8 9" key="1">
    <citation type="submission" date="2014-12" db="EMBL/GenBank/DDBJ databases">
        <title>Genome sequencing of Photobacterium gaetbulicola AD005a.</title>
        <authorList>
            <person name="Adrian T.G.S."/>
            <person name="Chan K.G."/>
        </authorList>
    </citation>
    <scope>NUCLEOTIDE SEQUENCE [LARGE SCALE GENOMIC DNA]</scope>
    <source>
        <strain evidence="8 9">AD005a</strain>
    </source>
</reference>
<keyword evidence="3 6" id="KW-0547">Nucleotide-binding</keyword>
<dbReference type="InterPro" id="IPR023865">
    <property type="entry name" value="Aliphatic_acid_kinase_CS"/>
</dbReference>
<dbReference type="NCBIfam" id="TIGR00016">
    <property type="entry name" value="ackA"/>
    <property type="match status" value="1"/>
</dbReference>
<keyword evidence="6" id="KW-0460">Magnesium</keyword>
<dbReference type="Pfam" id="PF00871">
    <property type="entry name" value="Acetate_kinase"/>
    <property type="match status" value="1"/>
</dbReference>
<gene>
    <name evidence="6" type="primary">ackA</name>
    <name evidence="8" type="ORF">RJ45_06700</name>
</gene>
<dbReference type="PANTHER" id="PTHR21060">
    <property type="entry name" value="ACETATE KINASE"/>
    <property type="match status" value="1"/>
</dbReference>
<dbReference type="GO" id="GO:0006083">
    <property type="term" value="P:acetate metabolic process"/>
    <property type="evidence" value="ECO:0007669"/>
    <property type="project" value="TreeGrafter"/>
</dbReference>
<evidence type="ECO:0000256" key="4">
    <source>
        <dbReference type="ARBA" id="ARBA00022777"/>
    </source>
</evidence>
<dbReference type="CDD" id="cd24010">
    <property type="entry name" value="ASKHA_NBD_AcK_PK"/>
    <property type="match status" value="1"/>
</dbReference>
<dbReference type="PRINTS" id="PR00471">
    <property type="entry name" value="ACETATEKNASE"/>
</dbReference>
<dbReference type="EC" id="2.7.2.1" evidence="6"/>
<proteinExistence type="inferred from homology"/>
<feature type="binding site" evidence="6">
    <location>
        <position position="16"/>
    </location>
    <ligand>
        <name>ATP</name>
        <dbReference type="ChEBI" id="CHEBI:30616"/>
    </ligand>
</feature>
<dbReference type="UniPathway" id="UPA00340">
    <property type="reaction ID" value="UER00458"/>
</dbReference>
<feature type="site" description="Transition state stabilizer" evidence="6">
    <location>
        <position position="179"/>
    </location>
</feature>
<dbReference type="Gene3D" id="3.30.420.40">
    <property type="match status" value="2"/>
</dbReference>
<protein>
    <recommendedName>
        <fullName evidence="6">Acetate kinase</fullName>
        <ecNumber evidence="6">2.7.2.1</ecNumber>
    </recommendedName>
    <alternativeName>
        <fullName evidence="6">Acetokinase</fullName>
    </alternativeName>
</protein>
<dbReference type="Proteomes" id="UP000031278">
    <property type="component" value="Unassembled WGS sequence"/>
</dbReference>
<comment type="similarity">
    <text evidence="1 6 7">Belongs to the acetokinase family.</text>
</comment>
<keyword evidence="2 6" id="KW-0808">Transferase</keyword>
<feature type="binding site" evidence="6">
    <location>
        <begin position="206"/>
        <end position="210"/>
    </location>
    <ligand>
        <name>ATP</name>
        <dbReference type="ChEBI" id="CHEBI:30616"/>
    </ligand>
</feature>
<keyword evidence="5 6" id="KW-0067">ATP-binding</keyword>
<comment type="pathway">
    <text evidence="6">Metabolic intermediate biosynthesis; acetyl-CoA biosynthesis; acetyl-CoA from acetate: step 1/2.</text>
</comment>
<dbReference type="GO" id="GO:0005524">
    <property type="term" value="F:ATP binding"/>
    <property type="evidence" value="ECO:0007669"/>
    <property type="project" value="UniProtKB-KW"/>
</dbReference>
<dbReference type="GO" id="GO:0000287">
    <property type="term" value="F:magnesium ion binding"/>
    <property type="evidence" value="ECO:0007669"/>
    <property type="project" value="UniProtKB-UniRule"/>
</dbReference>
<feature type="binding site" evidence="6">
    <location>
        <begin position="329"/>
        <end position="333"/>
    </location>
    <ligand>
        <name>ATP</name>
        <dbReference type="ChEBI" id="CHEBI:30616"/>
    </ligand>
</feature>
<feature type="active site" description="Proton donor/acceptor" evidence="6">
    <location>
        <position position="147"/>
    </location>
</feature>
<sequence length="393" mass="43265">MSDFILSINAGSSSLKFQLIKMPEEDCILSGQFDGKRTALTRFSAKKINNVKKEKDGAWDFTSAVKYLISFLLEEKLIGNADEIHCVGHRVAHGGEDYSQPVLINEEVKTAILKLSKLAPIHNPINLLCIEAFEEVLPKAKQVAVFDTAFHQTLPEEQFLYPLPYTLYEDNGIRKFGFHGISHQYISITAGDNFKNEYYNKVISCHLGSGSSICAIENGRSVATTMGFTPLSGLMMGTRCGDIDPSLPIYLSQNTQMSPNDVNTMMNNASGLLGVSELSDDCRVLEQARKQGDHKAALALQMYSNRVKETIGRYASILGGVDLLVFTGGIGENSALIRRLVTDSLGYLGLYLCEESNIKNESIISRANSKVDVMVINTDEQLMIAREASRVVG</sequence>
<dbReference type="AlphaFoldDB" id="A0A0B9G6R4"/>
<accession>A0A0B9G6R4</accession>
<evidence type="ECO:0000256" key="6">
    <source>
        <dbReference type="HAMAP-Rule" id="MF_00020"/>
    </source>
</evidence>
<dbReference type="HAMAP" id="MF_00020">
    <property type="entry name" value="Acetate_kinase"/>
    <property type="match status" value="1"/>
</dbReference>
<evidence type="ECO:0000256" key="7">
    <source>
        <dbReference type="RuleBase" id="RU003835"/>
    </source>
</evidence>
<comment type="cofactor">
    <cofactor evidence="6">
        <name>Mg(2+)</name>
        <dbReference type="ChEBI" id="CHEBI:18420"/>
    </cofactor>
    <cofactor evidence="6">
        <name>Mn(2+)</name>
        <dbReference type="ChEBI" id="CHEBI:29035"/>
    </cofactor>
    <text evidence="6">Mg(2+). Can also accept Mn(2+).</text>
</comment>
<feature type="site" description="Transition state stabilizer" evidence="6">
    <location>
        <position position="239"/>
    </location>
</feature>
<evidence type="ECO:0000313" key="8">
    <source>
        <dbReference type="EMBL" id="KHT64398.1"/>
    </source>
</evidence>
<name>A0A0B9G6R4_9GAMM</name>
<dbReference type="InterPro" id="IPR043129">
    <property type="entry name" value="ATPase_NBD"/>
</dbReference>
<dbReference type="GO" id="GO:0005737">
    <property type="term" value="C:cytoplasm"/>
    <property type="evidence" value="ECO:0007669"/>
    <property type="project" value="UniProtKB-SubCell"/>
</dbReference>
<dbReference type="RefSeq" id="WP_039459944.1">
    <property type="nucleotide sequence ID" value="NZ_JWLZ01000090.1"/>
</dbReference>
<evidence type="ECO:0000256" key="3">
    <source>
        <dbReference type="ARBA" id="ARBA00022741"/>
    </source>
</evidence>
<dbReference type="GO" id="GO:0006085">
    <property type="term" value="P:acetyl-CoA biosynthetic process"/>
    <property type="evidence" value="ECO:0007669"/>
    <property type="project" value="UniProtKB-UniRule"/>
</dbReference>
<keyword evidence="6" id="KW-0479">Metal-binding</keyword>
<dbReference type="PIRSF" id="PIRSF000722">
    <property type="entry name" value="Acetate_prop_kin"/>
    <property type="match status" value="1"/>
</dbReference>
<feature type="binding site" evidence="6">
    <location>
        <position position="9"/>
    </location>
    <ligand>
        <name>Mg(2+)</name>
        <dbReference type="ChEBI" id="CHEBI:18420"/>
    </ligand>
</feature>
<dbReference type="InterPro" id="IPR004372">
    <property type="entry name" value="Ac/propionate_kinase"/>
</dbReference>
<dbReference type="SUPFAM" id="SSF53067">
    <property type="entry name" value="Actin-like ATPase domain"/>
    <property type="match status" value="2"/>
</dbReference>
<dbReference type="PANTHER" id="PTHR21060:SF15">
    <property type="entry name" value="ACETATE KINASE-RELATED"/>
    <property type="match status" value="1"/>
</dbReference>
<feature type="binding site" evidence="6">
    <location>
        <begin position="281"/>
        <end position="283"/>
    </location>
    <ligand>
        <name>ATP</name>
        <dbReference type="ChEBI" id="CHEBI:30616"/>
    </ligand>
</feature>
<comment type="caution">
    <text evidence="8">The sequence shown here is derived from an EMBL/GenBank/DDBJ whole genome shotgun (WGS) entry which is preliminary data.</text>
</comment>